<name>A0A6A5GJ93_CAERE</name>
<dbReference type="InterPro" id="IPR001810">
    <property type="entry name" value="F-box_dom"/>
</dbReference>
<evidence type="ECO:0000313" key="3">
    <source>
        <dbReference type="Proteomes" id="UP000483820"/>
    </source>
</evidence>
<reference evidence="2 3" key="1">
    <citation type="submission" date="2019-12" db="EMBL/GenBank/DDBJ databases">
        <title>Chromosome-level assembly of the Caenorhabditis remanei genome.</title>
        <authorList>
            <person name="Teterina A.A."/>
            <person name="Willis J.H."/>
            <person name="Phillips P.C."/>
        </authorList>
    </citation>
    <scope>NUCLEOTIDE SEQUENCE [LARGE SCALE GENOMIC DNA]</scope>
    <source>
        <strain evidence="2 3">PX506</strain>
        <tissue evidence="2">Whole organism</tissue>
    </source>
</reference>
<accession>A0A6A5GJ93</accession>
<dbReference type="Pfam" id="PF17906">
    <property type="entry name" value="HTH_48"/>
    <property type="match status" value="1"/>
</dbReference>
<dbReference type="CDD" id="cd22150">
    <property type="entry name" value="F-box_CeFBXA-like"/>
    <property type="match status" value="1"/>
</dbReference>
<dbReference type="GeneID" id="9812636"/>
<dbReference type="KEGG" id="crq:GCK72_021208"/>
<dbReference type="Proteomes" id="UP000483820">
    <property type="component" value="Chromosome V"/>
</dbReference>
<evidence type="ECO:0000313" key="2">
    <source>
        <dbReference type="EMBL" id="KAF1754645.1"/>
    </source>
</evidence>
<dbReference type="Pfam" id="PF01827">
    <property type="entry name" value="FTH"/>
    <property type="match status" value="1"/>
</dbReference>
<dbReference type="InterPro" id="IPR041426">
    <property type="entry name" value="Mos1_HTH"/>
</dbReference>
<dbReference type="InterPro" id="IPR040161">
    <property type="entry name" value="FB224"/>
</dbReference>
<comment type="caution">
    <text evidence="2">The sequence shown here is derived from an EMBL/GenBank/DDBJ whole genome shotgun (WGS) entry which is preliminary data.</text>
</comment>
<dbReference type="Pfam" id="PF00646">
    <property type="entry name" value="F-box"/>
    <property type="match status" value="1"/>
</dbReference>
<feature type="domain" description="F-box" evidence="1">
    <location>
        <begin position="127"/>
        <end position="185"/>
    </location>
</feature>
<dbReference type="SMART" id="SM00256">
    <property type="entry name" value="FBOX"/>
    <property type="match status" value="1"/>
</dbReference>
<dbReference type="PANTHER" id="PTHR23015">
    <property type="entry name" value="UNCHARACTERIZED C.ELEGANS PROTEIN"/>
    <property type="match status" value="1"/>
</dbReference>
<organism evidence="2 3">
    <name type="scientific">Caenorhabditis remanei</name>
    <name type="common">Caenorhabditis vulgaris</name>
    <dbReference type="NCBI Taxonomy" id="31234"/>
    <lineage>
        <taxon>Eukaryota</taxon>
        <taxon>Metazoa</taxon>
        <taxon>Ecdysozoa</taxon>
        <taxon>Nematoda</taxon>
        <taxon>Chromadorea</taxon>
        <taxon>Rhabditida</taxon>
        <taxon>Rhabditina</taxon>
        <taxon>Rhabditomorpha</taxon>
        <taxon>Rhabditoidea</taxon>
        <taxon>Rhabditidae</taxon>
        <taxon>Peloderinae</taxon>
        <taxon>Caenorhabditis</taxon>
    </lineage>
</organism>
<dbReference type="PROSITE" id="PS50181">
    <property type="entry name" value="FBOX"/>
    <property type="match status" value="1"/>
</dbReference>
<dbReference type="CTD" id="9812636"/>
<dbReference type="EMBL" id="WUAV01000005">
    <property type="protein sequence ID" value="KAF1754645.1"/>
    <property type="molecule type" value="Genomic_DNA"/>
</dbReference>
<dbReference type="InterPro" id="IPR002900">
    <property type="entry name" value="DUF38/FTH_CAE_spp"/>
</dbReference>
<evidence type="ECO:0000259" key="1">
    <source>
        <dbReference type="PROSITE" id="PS50181"/>
    </source>
</evidence>
<dbReference type="AlphaFoldDB" id="A0A6A5GJ93"/>
<gene>
    <name evidence="2" type="ORF">GCK72_021208</name>
</gene>
<sequence length="400" mass="47160">MTDIPPNSSIDIRAHVLYDNYQRISTEKSYENYKKLCETMGEEAICYEEYESLFNKYLEESYYTAKDKSSRGLLIPDIRGCILSDVNGKRAEKSIDDLCDAFKNQKIDKEDHDYWFNRFDSGHLFSRVTFSDFPEDVIAEIVERCDIKSYLNLRNVSYGLRTVVDQMAPPCTDIKVTCRNEWVHVHINDARIADSRCFDILELLLKNPKRKLKWFQFMTNPYFREIPTRNHKQDFFNFLNSLDHKIHVKECMMCVDNEKDLIGVLKCLKPGTLEKLNIDIELNGRINEVMNMDQWKLAKHMEIHTYELPPVENFFHFSTFELGIESITLENMVKLFDNASKSINFEAFTLKTMNDINTEEVKRVLNLQPTSSRCFYSIPNTNLIVKFNRWNSNWLGVRKN</sequence>
<proteinExistence type="predicted"/>
<dbReference type="RefSeq" id="XP_053583016.1">
    <property type="nucleotide sequence ID" value="XM_053734103.1"/>
</dbReference>
<dbReference type="GO" id="GO:0045087">
    <property type="term" value="P:innate immune response"/>
    <property type="evidence" value="ECO:0007669"/>
    <property type="project" value="TreeGrafter"/>
</dbReference>
<dbReference type="PANTHER" id="PTHR23015:SF4">
    <property type="entry name" value="DUF38 DOMAIN-CONTAINING PROTEIN-RELATED"/>
    <property type="match status" value="1"/>
</dbReference>
<protein>
    <recommendedName>
        <fullName evidence="1">F-box domain-containing protein</fullName>
    </recommendedName>
</protein>